<organism evidence="2 3">
    <name type="scientific">Clostridium thermobutyricum DSM 4928</name>
    <dbReference type="NCBI Taxonomy" id="1121339"/>
    <lineage>
        <taxon>Bacteria</taxon>
        <taxon>Bacillati</taxon>
        <taxon>Bacillota</taxon>
        <taxon>Clostridia</taxon>
        <taxon>Eubacteriales</taxon>
        <taxon>Clostridiaceae</taxon>
        <taxon>Clostridium</taxon>
    </lineage>
</organism>
<dbReference type="Pfam" id="PF09012">
    <property type="entry name" value="FeoC"/>
    <property type="match status" value="1"/>
</dbReference>
<dbReference type="AlphaFoldDB" id="A0A1V4SVM1"/>
<dbReference type="Gene3D" id="1.10.10.10">
    <property type="entry name" value="Winged helix-like DNA-binding domain superfamily/Winged helix DNA-binding domain"/>
    <property type="match status" value="1"/>
</dbReference>
<evidence type="ECO:0000313" key="3">
    <source>
        <dbReference type="Proteomes" id="UP000191448"/>
    </source>
</evidence>
<evidence type="ECO:0000259" key="1">
    <source>
        <dbReference type="Pfam" id="PF09012"/>
    </source>
</evidence>
<dbReference type="InterPro" id="IPR036390">
    <property type="entry name" value="WH_DNA-bd_sf"/>
</dbReference>
<feature type="domain" description="Transcriptional regulator HTH-type FeoC" evidence="1">
    <location>
        <begin position="4"/>
        <end position="62"/>
    </location>
</feature>
<sequence>MIKEILNDLKKNGDFSSKAISRNLNIPKEIVDDMKDKLIKMGYLEKKECNESMCKGCSCGCSNRELNKSLEWIITEKGEKIINRGK</sequence>
<protein>
    <submittedName>
        <fullName evidence="2">Ferrous iron transport protein C</fullName>
    </submittedName>
</protein>
<proteinExistence type="predicted"/>
<dbReference type="EMBL" id="LTAY01000037">
    <property type="protein sequence ID" value="OPX48055.1"/>
    <property type="molecule type" value="Genomic_DNA"/>
</dbReference>
<dbReference type="SUPFAM" id="SSF46785">
    <property type="entry name" value="Winged helix' DNA-binding domain"/>
    <property type="match status" value="1"/>
</dbReference>
<dbReference type="Proteomes" id="UP000191448">
    <property type="component" value="Unassembled WGS sequence"/>
</dbReference>
<dbReference type="OrthoDB" id="1913915at2"/>
<evidence type="ECO:0000313" key="2">
    <source>
        <dbReference type="EMBL" id="OPX48055.1"/>
    </source>
</evidence>
<dbReference type="InterPro" id="IPR036388">
    <property type="entry name" value="WH-like_DNA-bd_sf"/>
</dbReference>
<reference evidence="2 3" key="1">
    <citation type="submission" date="2016-02" db="EMBL/GenBank/DDBJ databases">
        <title>Genome sequence of Clostridium thermobutyricum DSM 4928.</title>
        <authorList>
            <person name="Poehlein A."/>
            <person name="Daniel R."/>
        </authorList>
    </citation>
    <scope>NUCLEOTIDE SEQUENCE [LARGE SCALE GENOMIC DNA]</scope>
    <source>
        <strain evidence="2 3">DSM 4928</strain>
    </source>
</reference>
<dbReference type="RefSeq" id="WP_080022803.1">
    <property type="nucleotide sequence ID" value="NZ_LTAY01000037.1"/>
</dbReference>
<name>A0A1V4SVM1_9CLOT</name>
<accession>A0A1V4SVM1</accession>
<comment type="caution">
    <text evidence="2">The sequence shown here is derived from an EMBL/GenBank/DDBJ whole genome shotgun (WGS) entry which is preliminary data.</text>
</comment>
<gene>
    <name evidence="2" type="primary">feoC</name>
    <name evidence="2" type="ORF">CLTHE_16270</name>
</gene>
<dbReference type="InterPro" id="IPR015102">
    <property type="entry name" value="Tscrpt_reg_HTH_FeoC"/>
</dbReference>